<dbReference type="InterPro" id="IPR050188">
    <property type="entry name" value="RluA_PseudoU_synthase"/>
</dbReference>
<feature type="domain" description="Pseudouridine synthase RsuA/RluA-like" evidence="2">
    <location>
        <begin position="92"/>
        <end position="198"/>
    </location>
</feature>
<dbReference type="InterPro" id="IPR006145">
    <property type="entry name" value="PsdUridine_synth_RsuA/RluA"/>
</dbReference>
<dbReference type="PANTHER" id="PTHR21600">
    <property type="entry name" value="MITOCHONDRIAL RNA PSEUDOURIDINE SYNTHASE"/>
    <property type="match status" value="1"/>
</dbReference>
<evidence type="ECO:0000313" key="3">
    <source>
        <dbReference type="EMBL" id="KAK9915835.1"/>
    </source>
</evidence>
<dbReference type="InterPro" id="IPR006224">
    <property type="entry name" value="PsdUridine_synth_RluA-like_CS"/>
</dbReference>
<comment type="caution">
    <text evidence="3">The sequence shown here is derived from an EMBL/GenBank/DDBJ whole genome shotgun (WGS) entry which is preliminary data.</text>
</comment>
<sequence>MGGTLLDIAAEVSGLHTDVVHELIDLGAVYYGDPDAPAQTPKWRRANRLAEAAPSHPITQGQWVRVHPNPKRYPAAQTTRWAARVIHLDSDFCVVNKPARIPVQSHESNSVETVPWCLEKALGLEHLWMLHRLDYCTTGVLLLGCNERSSRRFMQDMTDHKVQKQYKVLTYAPVEAGMEVVHYMYPGPFGSSLKVMGGKGLRARGPRLLSKQDLFTDKEWKKCVLRIVDAKEISVAETKNAWLQDLLQGSSQPRN</sequence>
<evidence type="ECO:0000259" key="2">
    <source>
        <dbReference type="Pfam" id="PF00849"/>
    </source>
</evidence>
<dbReference type="InterPro" id="IPR020103">
    <property type="entry name" value="PsdUridine_synth_cat_dom_sf"/>
</dbReference>
<dbReference type="Pfam" id="PF00849">
    <property type="entry name" value="PseudoU_synth_2"/>
    <property type="match status" value="1"/>
</dbReference>
<evidence type="ECO:0000256" key="1">
    <source>
        <dbReference type="ARBA" id="ARBA00000073"/>
    </source>
</evidence>
<dbReference type="Gene3D" id="3.30.2350.10">
    <property type="entry name" value="Pseudouridine synthase"/>
    <property type="match status" value="1"/>
</dbReference>
<organism evidence="3 4">
    <name type="scientific">Coccomyxa subellipsoidea</name>
    <dbReference type="NCBI Taxonomy" id="248742"/>
    <lineage>
        <taxon>Eukaryota</taxon>
        <taxon>Viridiplantae</taxon>
        <taxon>Chlorophyta</taxon>
        <taxon>core chlorophytes</taxon>
        <taxon>Trebouxiophyceae</taxon>
        <taxon>Trebouxiophyceae incertae sedis</taxon>
        <taxon>Coccomyxaceae</taxon>
        <taxon>Coccomyxa</taxon>
    </lineage>
</organism>
<keyword evidence="4" id="KW-1185">Reference proteome</keyword>
<dbReference type="PANTHER" id="PTHR21600:SF52">
    <property type="entry name" value="PSEUDOURIDINE SYNTHASE RSUA_RLUA-LIKE DOMAIN-CONTAINING PROTEIN"/>
    <property type="match status" value="1"/>
</dbReference>
<name>A0ABR2YWW2_9CHLO</name>
<dbReference type="SUPFAM" id="SSF55120">
    <property type="entry name" value="Pseudouridine synthase"/>
    <property type="match status" value="1"/>
</dbReference>
<accession>A0ABR2YWW2</accession>
<reference evidence="3 4" key="1">
    <citation type="journal article" date="2024" name="Nat. Commun.">
        <title>Phylogenomics reveals the evolutionary origins of lichenization in chlorophyte algae.</title>
        <authorList>
            <person name="Puginier C."/>
            <person name="Libourel C."/>
            <person name="Otte J."/>
            <person name="Skaloud P."/>
            <person name="Haon M."/>
            <person name="Grisel S."/>
            <person name="Petersen M."/>
            <person name="Berrin J.G."/>
            <person name="Delaux P.M."/>
            <person name="Dal Grande F."/>
            <person name="Keller J."/>
        </authorList>
    </citation>
    <scope>NUCLEOTIDE SEQUENCE [LARGE SCALE GENOMIC DNA]</scope>
    <source>
        <strain evidence="3 4">SAG 216-7</strain>
    </source>
</reference>
<gene>
    <name evidence="3" type="ORF">WJX75_004863</name>
</gene>
<dbReference type="PROSITE" id="PS01129">
    <property type="entry name" value="PSI_RLU"/>
    <property type="match status" value="1"/>
</dbReference>
<dbReference type="EMBL" id="JALJOT010000004">
    <property type="protein sequence ID" value="KAK9915835.1"/>
    <property type="molecule type" value="Genomic_DNA"/>
</dbReference>
<proteinExistence type="predicted"/>
<protein>
    <recommendedName>
        <fullName evidence="2">Pseudouridine synthase RsuA/RluA-like domain-containing protein</fullName>
    </recommendedName>
</protein>
<comment type="catalytic activity">
    <reaction evidence="1">
        <text>a uridine in RNA = a pseudouridine in RNA</text>
        <dbReference type="Rhea" id="RHEA:48348"/>
        <dbReference type="Rhea" id="RHEA-COMP:12068"/>
        <dbReference type="Rhea" id="RHEA-COMP:12069"/>
        <dbReference type="ChEBI" id="CHEBI:65314"/>
        <dbReference type="ChEBI" id="CHEBI:65315"/>
    </reaction>
</comment>
<dbReference type="Proteomes" id="UP001491310">
    <property type="component" value="Unassembled WGS sequence"/>
</dbReference>
<evidence type="ECO:0000313" key="4">
    <source>
        <dbReference type="Proteomes" id="UP001491310"/>
    </source>
</evidence>